<feature type="coiled-coil region" evidence="1">
    <location>
        <begin position="244"/>
        <end position="355"/>
    </location>
</feature>
<gene>
    <name evidence="2" type="ORF">GMARGA_LOCUS1137</name>
</gene>
<dbReference type="SUPFAM" id="SSF52467">
    <property type="entry name" value="DHS-like NAD/FAD-binding domain"/>
    <property type="match status" value="1"/>
</dbReference>
<dbReference type="SUPFAM" id="SSF57997">
    <property type="entry name" value="Tropomyosin"/>
    <property type="match status" value="1"/>
</dbReference>
<dbReference type="EMBL" id="CAJVQB010000267">
    <property type="protein sequence ID" value="CAG8478789.1"/>
    <property type="molecule type" value="Genomic_DNA"/>
</dbReference>
<name>A0ABM8VYH4_GIGMA</name>
<evidence type="ECO:0000313" key="3">
    <source>
        <dbReference type="Proteomes" id="UP000789901"/>
    </source>
</evidence>
<organism evidence="2 3">
    <name type="scientific">Gigaspora margarita</name>
    <dbReference type="NCBI Taxonomy" id="4874"/>
    <lineage>
        <taxon>Eukaryota</taxon>
        <taxon>Fungi</taxon>
        <taxon>Fungi incertae sedis</taxon>
        <taxon>Mucoromycota</taxon>
        <taxon>Glomeromycotina</taxon>
        <taxon>Glomeromycetes</taxon>
        <taxon>Diversisporales</taxon>
        <taxon>Gigasporaceae</taxon>
        <taxon>Gigaspora</taxon>
    </lineage>
</organism>
<sequence>MTYLDWQLEKVKNCQAQVIQLHGTIEKLRCDVGSNIYPFASQYFDIFKQGEVPYCPGCAKHERYRQKFSEELIWSISFSNQTKLHNYLRMIRDENHFANNFFAAAQCYTNMLELQKVKEANGKSSSYQDLDNPNQNLILLDNLCQLLDSELTNSIDSISMDSILIDQKHEEINLNLNQTSKEDQSIPPITNQNQHQAIYFCHNDDCNNNNQTKNIIWHLGAFNEKLLSILENRYFEFVRKSNIYQTTEKAYEELKIENEALLKNLKDLEINHKKTKKELETSTKENTNLDKKLTLKKREFETTNKENANLDKKLTLKKQELETTNKENANLDKKISIKEQELEAAKKKMQTLTKTYT</sequence>
<comment type="caution">
    <text evidence="2">The sequence shown here is derived from an EMBL/GenBank/DDBJ whole genome shotgun (WGS) entry which is preliminary data.</text>
</comment>
<dbReference type="InterPro" id="IPR029035">
    <property type="entry name" value="DHS-like_NAD/FAD-binding_dom"/>
</dbReference>
<protein>
    <submittedName>
        <fullName evidence="2">19780_t:CDS:1</fullName>
    </submittedName>
</protein>
<reference evidence="2 3" key="1">
    <citation type="submission" date="2021-06" db="EMBL/GenBank/DDBJ databases">
        <authorList>
            <person name="Kallberg Y."/>
            <person name="Tangrot J."/>
            <person name="Rosling A."/>
        </authorList>
    </citation>
    <scope>NUCLEOTIDE SEQUENCE [LARGE SCALE GENOMIC DNA]</scope>
    <source>
        <strain evidence="2 3">120-4 pot B 10/14</strain>
    </source>
</reference>
<evidence type="ECO:0000313" key="2">
    <source>
        <dbReference type="EMBL" id="CAG8478789.1"/>
    </source>
</evidence>
<keyword evidence="3" id="KW-1185">Reference proteome</keyword>
<dbReference type="Proteomes" id="UP000789901">
    <property type="component" value="Unassembled WGS sequence"/>
</dbReference>
<evidence type="ECO:0000256" key="1">
    <source>
        <dbReference type="SAM" id="Coils"/>
    </source>
</evidence>
<keyword evidence="1" id="KW-0175">Coiled coil</keyword>
<proteinExistence type="predicted"/>
<accession>A0ABM8VYH4</accession>